<feature type="domain" description="Ribosomal RNA large subunit methyltransferase K/L-like methyltransferase" evidence="1">
    <location>
        <begin position="140"/>
        <end position="271"/>
    </location>
</feature>
<keyword evidence="2" id="KW-0808">Transferase</keyword>
<dbReference type="GO" id="GO:0032259">
    <property type="term" value="P:methylation"/>
    <property type="evidence" value="ECO:0007669"/>
    <property type="project" value="UniProtKB-KW"/>
</dbReference>
<dbReference type="AlphaFoldDB" id="A0A1H3K9A5"/>
<gene>
    <name evidence="2" type="ORF">SAMN05444365_102395</name>
</gene>
<dbReference type="Proteomes" id="UP000242415">
    <property type="component" value="Unassembled WGS sequence"/>
</dbReference>
<dbReference type="STRING" id="405436.SAMN05444365_102395"/>
<evidence type="ECO:0000313" key="2">
    <source>
        <dbReference type="EMBL" id="SDY48158.1"/>
    </source>
</evidence>
<protein>
    <submittedName>
        <fullName evidence="2">RNA methylase family UPF0020</fullName>
    </submittedName>
</protein>
<dbReference type="Pfam" id="PF01170">
    <property type="entry name" value="UPF0020"/>
    <property type="match status" value="1"/>
</dbReference>
<dbReference type="GO" id="GO:0008168">
    <property type="term" value="F:methyltransferase activity"/>
    <property type="evidence" value="ECO:0007669"/>
    <property type="project" value="UniProtKB-KW"/>
</dbReference>
<sequence>MAVTDYALLILPSTNRVYAEASVRLTMSELMVFNRQALDGRIGDIATETIGGVPYVTFRAHRLDERDVALLANLSARYALYAREGELLRPLTVRPLDRFDSDLLTIQKYVGKTNEQFTKLLLNATVLATDAGPEMTERRLRVLDPMCGRGTTLNQAMMYGYDAAGLDVDAKDVEAYATFIRTWLKNKRLKHRAELTTVRRQKSPAARRLHVVVGASKEEYRAGEVIDVSMINADTRRGREFFKAGSFDAVVTDAPYGVQHGSRAEQGRLSRTPLGLLAEAIPVWAELVRPGGAVGISWNTLVGPRAELAALLTAAGLEVLDGEGYADFAHRVDQAIVRDLIVARRP</sequence>
<keyword evidence="3" id="KW-1185">Reference proteome</keyword>
<dbReference type="InterPro" id="IPR000241">
    <property type="entry name" value="RlmKL-like_Mtase"/>
</dbReference>
<dbReference type="InterPro" id="IPR029063">
    <property type="entry name" value="SAM-dependent_MTases_sf"/>
</dbReference>
<organism evidence="2 3">
    <name type="scientific">Micromonospora pattaloongensis</name>
    <dbReference type="NCBI Taxonomy" id="405436"/>
    <lineage>
        <taxon>Bacteria</taxon>
        <taxon>Bacillati</taxon>
        <taxon>Actinomycetota</taxon>
        <taxon>Actinomycetes</taxon>
        <taxon>Micromonosporales</taxon>
        <taxon>Micromonosporaceae</taxon>
        <taxon>Micromonospora</taxon>
    </lineage>
</organism>
<name>A0A1H3K9A5_9ACTN</name>
<keyword evidence="2" id="KW-0489">Methyltransferase</keyword>
<accession>A0A1H3K9A5</accession>
<proteinExistence type="predicted"/>
<dbReference type="EMBL" id="FNPH01000002">
    <property type="protein sequence ID" value="SDY48158.1"/>
    <property type="molecule type" value="Genomic_DNA"/>
</dbReference>
<dbReference type="Gene3D" id="3.40.50.150">
    <property type="entry name" value="Vaccinia Virus protein VP39"/>
    <property type="match status" value="1"/>
</dbReference>
<evidence type="ECO:0000259" key="1">
    <source>
        <dbReference type="Pfam" id="PF01170"/>
    </source>
</evidence>
<dbReference type="SUPFAM" id="SSF53335">
    <property type="entry name" value="S-adenosyl-L-methionine-dependent methyltransferases"/>
    <property type="match status" value="1"/>
</dbReference>
<evidence type="ECO:0000313" key="3">
    <source>
        <dbReference type="Proteomes" id="UP000242415"/>
    </source>
</evidence>
<reference evidence="3" key="1">
    <citation type="submission" date="2016-10" db="EMBL/GenBank/DDBJ databases">
        <authorList>
            <person name="Varghese N."/>
            <person name="Submissions S."/>
        </authorList>
    </citation>
    <scope>NUCLEOTIDE SEQUENCE [LARGE SCALE GENOMIC DNA]</scope>
    <source>
        <strain evidence="3">DSM 45245</strain>
    </source>
</reference>